<dbReference type="InterPro" id="IPR001789">
    <property type="entry name" value="Sig_transdc_resp-reg_receiver"/>
</dbReference>
<dbReference type="Proteomes" id="UP000657421">
    <property type="component" value="Unassembled WGS sequence"/>
</dbReference>
<evidence type="ECO:0000256" key="3">
    <source>
        <dbReference type="ARBA" id="ARBA00024867"/>
    </source>
</evidence>
<gene>
    <name evidence="6" type="ORF">H8716_04820</name>
</gene>
<proteinExistence type="predicted"/>
<feature type="modified residue" description="4-aspartylphosphate" evidence="4">
    <location>
        <position position="58"/>
    </location>
</feature>
<dbReference type="Gene3D" id="1.10.10.10">
    <property type="entry name" value="Winged helix-like DNA-binding domain superfamily/Winged helix DNA-binding domain"/>
    <property type="match status" value="1"/>
</dbReference>
<evidence type="ECO:0000313" key="7">
    <source>
        <dbReference type="Proteomes" id="UP000657421"/>
    </source>
</evidence>
<comment type="caution">
    <text evidence="6">The sequence shown here is derived from an EMBL/GenBank/DDBJ whole genome shotgun (WGS) entry which is preliminary data.</text>
</comment>
<dbReference type="EMBL" id="JACRSZ010000003">
    <property type="protein sequence ID" value="MBC8572412.1"/>
    <property type="molecule type" value="Genomic_DNA"/>
</dbReference>
<evidence type="ECO:0000256" key="1">
    <source>
        <dbReference type="ARBA" id="ARBA00018672"/>
    </source>
</evidence>
<keyword evidence="7" id="KW-1185">Reference proteome</keyword>
<dbReference type="InterPro" id="IPR011006">
    <property type="entry name" value="CheY-like_superfamily"/>
</dbReference>
<keyword evidence="4" id="KW-0597">Phosphoprotein</keyword>
<feature type="domain" description="Response regulatory" evidence="5">
    <location>
        <begin position="2"/>
        <end position="121"/>
    </location>
</feature>
<comment type="function">
    <text evidence="3">May play the central regulatory role in sporulation. It may be an element of the effector pathway responsible for the activation of sporulation genes in response to nutritional stress. Spo0A may act in concert with spo0H (a sigma factor) to control the expression of some genes that are critical to the sporulation process.</text>
</comment>
<accession>A0ABR7N996</accession>
<protein>
    <recommendedName>
        <fullName evidence="1">Stage 0 sporulation protein A homolog</fullName>
    </recommendedName>
</protein>
<dbReference type="PROSITE" id="PS50110">
    <property type="entry name" value="RESPONSE_REGULATORY"/>
    <property type="match status" value="1"/>
</dbReference>
<sequence length="282" mass="32363">MQILAVDDEKLELNALMRALREVFPDESISGFQKIGDVLKFLKKNSEEKTPVQYAFLDMKLRGITGIELAKLIKESFPEAKIVFCTAYSEYAFEAYKMYALGYLLKPIKAEDIRNTLRNMDKSWIESSQPEEKHTKAVKVQTFGNFEVFVDGKPMVFERAKAKELFAYLIDRRGASVTTAEIAGILFEDREYDRNLKSQTNVIMNSLKTDLKKEGIGELYLKTWNHLAIDVSRLRCDAYDFMKGDPIAVNSYNGEYMANYSWAEFSKGVFEKHGNYSGYEGL</sequence>
<evidence type="ECO:0000256" key="4">
    <source>
        <dbReference type="PROSITE-ProRule" id="PRU00169"/>
    </source>
</evidence>
<dbReference type="InterPro" id="IPR016032">
    <property type="entry name" value="Sig_transdc_resp-reg_C-effctor"/>
</dbReference>
<dbReference type="SMART" id="SM00448">
    <property type="entry name" value="REC"/>
    <property type="match status" value="1"/>
</dbReference>
<keyword evidence="2" id="KW-0238">DNA-binding</keyword>
<reference evidence="6 7" key="1">
    <citation type="submission" date="2020-08" db="EMBL/GenBank/DDBJ databases">
        <title>Genome public.</title>
        <authorList>
            <person name="Liu C."/>
            <person name="Sun Q."/>
        </authorList>
    </citation>
    <scope>NUCLEOTIDE SEQUENCE [LARGE SCALE GENOMIC DNA]</scope>
    <source>
        <strain evidence="6 7">NSJ-46</strain>
    </source>
</reference>
<dbReference type="Pfam" id="PF00072">
    <property type="entry name" value="Response_reg"/>
    <property type="match status" value="1"/>
</dbReference>
<dbReference type="Gene3D" id="3.40.50.2300">
    <property type="match status" value="1"/>
</dbReference>
<name>A0ABR7N996_9FIRM</name>
<dbReference type="RefSeq" id="WP_249307390.1">
    <property type="nucleotide sequence ID" value="NZ_JACRSZ010000003.1"/>
</dbReference>
<organism evidence="6 7">
    <name type="scientific">Jingyaoa shaoxingensis</name>
    <dbReference type="NCBI Taxonomy" id="2763671"/>
    <lineage>
        <taxon>Bacteria</taxon>
        <taxon>Bacillati</taxon>
        <taxon>Bacillota</taxon>
        <taxon>Clostridia</taxon>
        <taxon>Lachnospirales</taxon>
        <taxon>Lachnospiraceae</taxon>
        <taxon>Jingyaoa</taxon>
    </lineage>
</organism>
<evidence type="ECO:0000313" key="6">
    <source>
        <dbReference type="EMBL" id="MBC8572412.1"/>
    </source>
</evidence>
<evidence type="ECO:0000259" key="5">
    <source>
        <dbReference type="PROSITE" id="PS50110"/>
    </source>
</evidence>
<dbReference type="InterPro" id="IPR036388">
    <property type="entry name" value="WH-like_DNA-bd_sf"/>
</dbReference>
<dbReference type="SUPFAM" id="SSF46894">
    <property type="entry name" value="C-terminal effector domain of the bipartite response regulators"/>
    <property type="match status" value="1"/>
</dbReference>
<evidence type="ECO:0000256" key="2">
    <source>
        <dbReference type="ARBA" id="ARBA00023125"/>
    </source>
</evidence>
<dbReference type="SUPFAM" id="SSF52172">
    <property type="entry name" value="CheY-like"/>
    <property type="match status" value="1"/>
</dbReference>